<dbReference type="InterPro" id="IPR014942">
    <property type="entry name" value="AbiEii"/>
</dbReference>
<accession>A0ABU5Z9G7</accession>
<keyword evidence="1" id="KW-0808">Transferase</keyword>
<protein>
    <submittedName>
        <fullName evidence="1">Nucleotidyl transferase AbiEii/AbiGii toxin family protein</fullName>
    </submittedName>
</protein>
<reference evidence="1 2" key="1">
    <citation type="submission" date="2023-12" db="EMBL/GenBank/DDBJ databases">
        <title>Genomic sequences of Capnocytophaga and Parvimonas strains.</title>
        <authorList>
            <person name="Watt R.M."/>
            <person name="Wang M."/>
            <person name="Yang T."/>
            <person name="Tong W.M."/>
        </authorList>
    </citation>
    <scope>NUCLEOTIDE SEQUENCE [LARGE SCALE GENOMIC DNA]</scope>
    <source>
        <strain evidence="1 2">CCUG 13096</strain>
    </source>
</reference>
<evidence type="ECO:0000313" key="2">
    <source>
        <dbReference type="Proteomes" id="UP001311730"/>
    </source>
</evidence>
<dbReference type="Gene3D" id="3.30.460.10">
    <property type="entry name" value="Beta Polymerase, domain 2"/>
    <property type="match status" value="1"/>
</dbReference>
<name>A0ABU5Z9G7_9FLAO</name>
<organism evidence="1 2">
    <name type="scientific">Capnocytophaga gingivalis</name>
    <dbReference type="NCBI Taxonomy" id="1017"/>
    <lineage>
        <taxon>Bacteria</taxon>
        <taxon>Pseudomonadati</taxon>
        <taxon>Bacteroidota</taxon>
        <taxon>Flavobacteriia</taxon>
        <taxon>Flavobacteriales</taxon>
        <taxon>Flavobacteriaceae</taxon>
        <taxon>Capnocytophaga</taxon>
    </lineage>
</organism>
<evidence type="ECO:0000313" key="1">
    <source>
        <dbReference type="EMBL" id="MEB3075615.1"/>
    </source>
</evidence>
<gene>
    <name evidence="1" type="ORF">VJJ08_09945</name>
</gene>
<dbReference type="GO" id="GO:0016740">
    <property type="term" value="F:transferase activity"/>
    <property type="evidence" value="ECO:0007669"/>
    <property type="project" value="UniProtKB-KW"/>
</dbReference>
<dbReference type="Proteomes" id="UP001311730">
    <property type="component" value="Unassembled WGS sequence"/>
</dbReference>
<keyword evidence="2" id="KW-1185">Reference proteome</keyword>
<proteinExistence type="predicted"/>
<dbReference type="SUPFAM" id="SSF81301">
    <property type="entry name" value="Nucleotidyltransferase"/>
    <property type="match status" value="1"/>
</dbReference>
<comment type="caution">
    <text evidence="1">The sequence shown here is derived from an EMBL/GenBank/DDBJ whole genome shotgun (WGS) entry which is preliminary data.</text>
</comment>
<dbReference type="EMBL" id="JAYKBW010000011">
    <property type="protein sequence ID" value="MEB3075615.1"/>
    <property type="molecule type" value="Genomic_DNA"/>
</dbReference>
<dbReference type="InterPro" id="IPR043519">
    <property type="entry name" value="NT_sf"/>
</dbReference>
<sequence length="281" mass="32488">MSYHILSKELSNPELKDILQALNTFFQSKKIDFYIVGATARDILLTNLYGLIPERKTMDIDIAIAISNWEEFEIIERELPQRKYFEKDSYQKQRFIYKGFYAIDVIPFGKIAQKDGNIYWPPDGVIAMSVSGFPEIAAATISVSVDNEFDIKISSLSGFFLLKLMAWKDRHLYSAKDAYDIALILDHYIEINQQRAYEEHYDLYEAEPFDQIEASGRLIARDIKVLIGANKATMTHLIEILSREIELSQESPLLNQLVKANTKLNPIQVLRILTSMYKEWT</sequence>
<dbReference type="Pfam" id="PF08843">
    <property type="entry name" value="AbiEii"/>
    <property type="match status" value="1"/>
</dbReference>